<gene>
    <name evidence="1" type="ORF">R2601_04013</name>
</gene>
<keyword evidence="2" id="KW-1185">Reference proteome</keyword>
<accession>Q0FW43</accession>
<dbReference type="AlphaFoldDB" id="Q0FW43"/>
<sequence>MKASAPAGLRGGVSCWRSLMQRVSRP</sequence>
<protein>
    <submittedName>
        <fullName evidence="1">Uncharacterized protein</fullName>
    </submittedName>
</protein>
<proteinExistence type="predicted"/>
<dbReference type="HOGENOM" id="CLU_3416936_0_0_5"/>
<reference evidence="1 2" key="1">
    <citation type="journal article" date="2010" name="J. Bacteriol.">
        <title>Genome sequences of Pelagibaca bermudensis HTCC2601T and Maritimibacter alkaliphilus HTCC2654T, the type strains of two marine Roseobacter genera.</title>
        <authorList>
            <person name="Thrash J.C."/>
            <person name="Cho J.C."/>
            <person name="Ferriera S."/>
            <person name="Johnson J."/>
            <person name="Vergin K.L."/>
            <person name="Giovannoni S.J."/>
        </authorList>
    </citation>
    <scope>NUCLEOTIDE SEQUENCE [LARGE SCALE GENOMIC DNA]</scope>
    <source>
        <strain evidence="2">DSM 26914 / JCM 13377 / KCTC 12554 / HTCC2601</strain>
    </source>
</reference>
<dbReference type="Proteomes" id="UP000006230">
    <property type="component" value="Unassembled WGS sequence"/>
</dbReference>
<evidence type="ECO:0000313" key="2">
    <source>
        <dbReference type="Proteomes" id="UP000006230"/>
    </source>
</evidence>
<organism evidence="1 2">
    <name type="scientific">Salipiger bermudensis (strain DSM 26914 / JCM 13377 / KCTC 12554 / HTCC2601)</name>
    <name type="common">Pelagibaca bermudensis</name>
    <dbReference type="NCBI Taxonomy" id="314265"/>
    <lineage>
        <taxon>Bacteria</taxon>
        <taxon>Pseudomonadati</taxon>
        <taxon>Pseudomonadota</taxon>
        <taxon>Alphaproteobacteria</taxon>
        <taxon>Rhodobacterales</taxon>
        <taxon>Roseobacteraceae</taxon>
        <taxon>Salipiger</taxon>
    </lineage>
</organism>
<name>Q0FW43_SALBH</name>
<evidence type="ECO:0000313" key="1">
    <source>
        <dbReference type="EMBL" id="EAU48709.1"/>
    </source>
</evidence>
<comment type="caution">
    <text evidence="1">The sequence shown here is derived from an EMBL/GenBank/DDBJ whole genome shotgun (WGS) entry which is preliminary data.</text>
</comment>
<dbReference type="EMBL" id="AATQ01000001">
    <property type="protein sequence ID" value="EAU48709.1"/>
    <property type="molecule type" value="Genomic_DNA"/>
</dbReference>